<sequence length="67" mass="7478">MGSASVRDLNLVAALISRNTDIGAREPHHKGKGKGRKNNRRDIEDEEVDEAHWADVDLETRAPHHKG</sequence>
<evidence type="ECO:0000256" key="1">
    <source>
        <dbReference type="SAM" id="MobiDB-lite"/>
    </source>
</evidence>
<protein>
    <submittedName>
        <fullName evidence="2">Uncharacterized protein</fullName>
    </submittedName>
</protein>
<dbReference type="EMBL" id="ML979139">
    <property type="protein sequence ID" value="KAF1912992.1"/>
    <property type="molecule type" value="Genomic_DNA"/>
</dbReference>
<feature type="region of interest" description="Disordered" evidence="1">
    <location>
        <begin position="19"/>
        <end position="67"/>
    </location>
</feature>
<keyword evidence="3" id="KW-1185">Reference proteome</keyword>
<dbReference type="Proteomes" id="UP000800096">
    <property type="component" value="Unassembled WGS sequence"/>
</dbReference>
<reference evidence="2" key="1">
    <citation type="journal article" date="2020" name="Stud. Mycol.">
        <title>101 Dothideomycetes genomes: a test case for predicting lifestyles and emergence of pathogens.</title>
        <authorList>
            <person name="Haridas S."/>
            <person name="Albert R."/>
            <person name="Binder M."/>
            <person name="Bloem J."/>
            <person name="Labutti K."/>
            <person name="Salamov A."/>
            <person name="Andreopoulos B."/>
            <person name="Baker S."/>
            <person name="Barry K."/>
            <person name="Bills G."/>
            <person name="Bluhm B."/>
            <person name="Cannon C."/>
            <person name="Castanera R."/>
            <person name="Culley D."/>
            <person name="Daum C."/>
            <person name="Ezra D."/>
            <person name="Gonzalez J."/>
            <person name="Henrissat B."/>
            <person name="Kuo A."/>
            <person name="Liang C."/>
            <person name="Lipzen A."/>
            <person name="Lutzoni F."/>
            <person name="Magnuson J."/>
            <person name="Mondo S."/>
            <person name="Nolan M."/>
            <person name="Ohm R."/>
            <person name="Pangilinan J."/>
            <person name="Park H.-J."/>
            <person name="Ramirez L."/>
            <person name="Alfaro M."/>
            <person name="Sun H."/>
            <person name="Tritt A."/>
            <person name="Yoshinaga Y."/>
            <person name="Zwiers L.-H."/>
            <person name="Turgeon B."/>
            <person name="Goodwin S."/>
            <person name="Spatafora J."/>
            <person name="Crous P."/>
            <person name="Grigoriev I."/>
        </authorList>
    </citation>
    <scope>NUCLEOTIDE SEQUENCE</scope>
    <source>
        <strain evidence="2">HMLAC05119</strain>
    </source>
</reference>
<name>A0A6A5QCA6_AMPQU</name>
<gene>
    <name evidence="2" type="ORF">BDU57DRAFT_521629</name>
</gene>
<proteinExistence type="predicted"/>
<evidence type="ECO:0000313" key="3">
    <source>
        <dbReference type="Proteomes" id="UP000800096"/>
    </source>
</evidence>
<feature type="compositionally biased region" description="Basic and acidic residues" evidence="1">
    <location>
        <begin position="50"/>
        <end position="67"/>
    </location>
</feature>
<evidence type="ECO:0000313" key="2">
    <source>
        <dbReference type="EMBL" id="KAF1912992.1"/>
    </source>
</evidence>
<organism evidence="2 3">
    <name type="scientific">Ampelomyces quisqualis</name>
    <name type="common">Powdery mildew agent</name>
    <dbReference type="NCBI Taxonomy" id="50730"/>
    <lineage>
        <taxon>Eukaryota</taxon>
        <taxon>Fungi</taxon>
        <taxon>Dikarya</taxon>
        <taxon>Ascomycota</taxon>
        <taxon>Pezizomycotina</taxon>
        <taxon>Dothideomycetes</taxon>
        <taxon>Pleosporomycetidae</taxon>
        <taxon>Pleosporales</taxon>
        <taxon>Pleosporineae</taxon>
        <taxon>Phaeosphaeriaceae</taxon>
        <taxon>Ampelomyces</taxon>
    </lineage>
</organism>
<dbReference type="AlphaFoldDB" id="A0A6A5QCA6"/>
<feature type="compositionally biased region" description="Basic residues" evidence="1">
    <location>
        <begin position="27"/>
        <end position="39"/>
    </location>
</feature>
<accession>A0A6A5QCA6</accession>